<organism evidence="1 2">
    <name type="scientific">Arabis alpina</name>
    <name type="common">Alpine rock-cress</name>
    <dbReference type="NCBI Taxonomy" id="50452"/>
    <lineage>
        <taxon>Eukaryota</taxon>
        <taxon>Viridiplantae</taxon>
        <taxon>Streptophyta</taxon>
        <taxon>Embryophyta</taxon>
        <taxon>Tracheophyta</taxon>
        <taxon>Spermatophyta</taxon>
        <taxon>Magnoliopsida</taxon>
        <taxon>eudicotyledons</taxon>
        <taxon>Gunneridae</taxon>
        <taxon>Pentapetalae</taxon>
        <taxon>rosids</taxon>
        <taxon>malvids</taxon>
        <taxon>Brassicales</taxon>
        <taxon>Brassicaceae</taxon>
        <taxon>Arabideae</taxon>
        <taxon>Arabis</taxon>
    </lineage>
</organism>
<name>A0A087HAE1_ARAAL</name>
<sequence>MAANVCLRLPAVTSVRAEEEIPNSSSTHGQHRLYLNKPSWIVTTQCSAKTKTKRKEKGRCVVCHGTGRVDCFNCNGKGAGAVEVVDYVIALAVLVLESTDTLWVSVS</sequence>
<protein>
    <submittedName>
        <fullName evidence="1">Uncharacterized protein</fullName>
    </submittedName>
</protein>
<dbReference type="Proteomes" id="UP000029120">
    <property type="component" value="Chromosome 3"/>
</dbReference>
<dbReference type="AlphaFoldDB" id="A0A087HAE1"/>
<evidence type="ECO:0000313" key="1">
    <source>
        <dbReference type="EMBL" id="KFK39093.1"/>
    </source>
</evidence>
<dbReference type="Gramene" id="KFK39093">
    <property type="protein sequence ID" value="KFK39093"/>
    <property type="gene ID" value="AALP_AA3G200300"/>
</dbReference>
<dbReference type="EMBL" id="CM002871">
    <property type="protein sequence ID" value="KFK39093.1"/>
    <property type="molecule type" value="Genomic_DNA"/>
</dbReference>
<reference evidence="2" key="1">
    <citation type="journal article" date="2015" name="Nat. Plants">
        <title>Genome expansion of Arabis alpina linked with retrotransposition and reduced symmetric DNA methylation.</title>
        <authorList>
            <person name="Willing E.M."/>
            <person name="Rawat V."/>
            <person name="Mandakova T."/>
            <person name="Maumus F."/>
            <person name="James G.V."/>
            <person name="Nordstroem K.J."/>
            <person name="Becker C."/>
            <person name="Warthmann N."/>
            <person name="Chica C."/>
            <person name="Szarzynska B."/>
            <person name="Zytnicki M."/>
            <person name="Albani M.C."/>
            <person name="Kiefer C."/>
            <person name="Bergonzi S."/>
            <person name="Castaings L."/>
            <person name="Mateos J.L."/>
            <person name="Berns M.C."/>
            <person name="Bujdoso N."/>
            <person name="Piofczyk T."/>
            <person name="de Lorenzo L."/>
            <person name="Barrero-Sicilia C."/>
            <person name="Mateos I."/>
            <person name="Piednoel M."/>
            <person name="Hagmann J."/>
            <person name="Chen-Min-Tao R."/>
            <person name="Iglesias-Fernandez R."/>
            <person name="Schuster S.C."/>
            <person name="Alonso-Blanco C."/>
            <person name="Roudier F."/>
            <person name="Carbonero P."/>
            <person name="Paz-Ares J."/>
            <person name="Davis S.J."/>
            <person name="Pecinka A."/>
            <person name="Quesneville H."/>
            <person name="Colot V."/>
            <person name="Lysak M.A."/>
            <person name="Weigel D."/>
            <person name="Coupland G."/>
            <person name="Schneeberger K."/>
        </authorList>
    </citation>
    <scope>NUCLEOTIDE SEQUENCE [LARGE SCALE GENOMIC DNA]</scope>
    <source>
        <strain evidence="2">cv. Pajares</strain>
    </source>
</reference>
<evidence type="ECO:0000313" key="2">
    <source>
        <dbReference type="Proteomes" id="UP000029120"/>
    </source>
</evidence>
<gene>
    <name evidence="1" type="ordered locus">AALP_Aa3g200300</name>
</gene>
<proteinExistence type="predicted"/>
<accession>A0A087HAE1</accession>
<keyword evidence="2" id="KW-1185">Reference proteome</keyword>